<reference evidence="2 3" key="1">
    <citation type="journal article" date="2019" name="Genome Biol. Evol.">
        <title>Day and night: Metabolic profiles and evolutionary relationships of six axenic non-marine cyanobacteria.</title>
        <authorList>
            <person name="Will S.E."/>
            <person name="Henke P."/>
            <person name="Boedeker C."/>
            <person name="Huang S."/>
            <person name="Brinkmann H."/>
            <person name="Rohde M."/>
            <person name="Jarek M."/>
            <person name="Friedl T."/>
            <person name="Seufert S."/>
            <person name="Schumacher M."/>
            <person name="Overmann J."/>
            <person name="Neumann-Schaal M."/>
            <person name="Petersen J."/>
        </authorList>
    </citation>
    <scope>NUCLEOTIDE SEQUENCE [LARGE SCALE GENOMIC DNA]</scope>
    <source>
        <strain evidence="2 3">SAG 39.79</strain>
    </source>
</reference>
<evidence type="ECO:0008006" key="4">
    <source>
        <dbReference type="Google" id="ProtNLM"/>
    </source>
</evidence>
<evidence type="ECO:0000256" key="1">
    <source>
        <dbReference type="SAM" id="Coils"/>
    </source>
</evidence>
<dbReference type="EMBL" id="RSCK01000129">
    <property type="protein sequence ID" value="RUT01180.1"/>
    <property type="molecule type" value="Genomic_DNA"/>
</dbReference>
<evidence type="ECO:0000313" key="3">
    <source>
        <dbReference type="Proteomes" id="UP000282574"/>
    </source>
</evidence>
<sequence>MSKVYKAQRRVVQIGDIPLEVAMLPDGSYCLSQMQVSAVIEKPEISIRRFRQTKRLEALLGKASQFDTLTVEGANKPIVPVTPELAGLYWYKCAAQGNKKAQALVIALLKCSLYDIADRAFGIERRSQQRDRFLTDDLSDTGIARIEALRQNLVEQQPLEHELETQTERELKLKIQLVQLELERQKLELEKNRNPFPATEINKVGASPWQVIPWMQKTLGWANSADASRLLYQLGYGYRTEHWFKLRILGELWVMPQDSFNSLKTAVERFKSERN</sequence>
<accession>A0AB37UAW2</accession>
<protein>
    <recommendedName>
        <fullName evidence="4">Antirepressor protein ant N-terminal domain-containing protein</fullName>
    </recommendedName>
</protein>
<dbReference type="Proteomes" id="UP000282574">
    <property type="component" value="Unassembled WGS sequence"/>
</dbReference>
<keyword evidence="1" id="KW-0175">Coiled coil</keyword>
<keyword evidence="3" id="KW-1185">Reference proteome</keyword>
<feature type="coiled-coil region" evidence="1">
    <location>
        <begin position="163"/>
        <end position="190"/>
    </location>
</feature>
<proteinExistence type="predicted"/>
<comment type="caution">
    <text evidence="2">The sequence shown here is derived from an EMBL/GenBank/DDBJ whole genome shotgun (WGS) entry which is preliminary data.</text>
</comment>
<name>A0AB37UAW2_9CYAN</name>
<evidence type="ECO:0000313" key="2">
    <source>
        <dbReference type="EMBL" id="RUT01180.1"/>
    </source>
</evidence>
<dbReference type="RefSeq" id="WP_127025083.1">
    <property type="nucleotide sequence ID" value="NZ_JAVKZF010000004.1"/>
</dbReference>
<gene>
    <name evidence="2" type="ORF">DSM107010_65910</name>
</gene>
<organism evidence="2 3">
    <name type="scientific">Chroococcidiopsis cubana SAG 39.79</name>
    <dbReference type="NCBI Taxonomy" id="388085"/>
    <lineage>
        <taxon>Bacteria</taxon>
        <taxon>Bacillati</taxon>
        <taxon>Cyanobacteriota</taxon>
        <taxon>Cyanophyceae</taxon>
        <taxon>Chroococcidiopsidales</taxon>
        <taxon>Chroococcidiopsidaceae</taxon>
        <taxon>Chroococcidiopsis</taxon>
    </lineage>
</organism>
<dbReference type="AlphaFoldDB" id="A0AB37UAW2"/>